<proteinExistence type="predicted"/>
<organism evidence="3 4">
    <name type="scientific">Kaistella antarctica</name>
    <dbReference type="NCBI Taxonomy" id="266748"/>
    <lineage>
        <taxon>Bacteria</taxon>
        <taxon>Pseudomonadati</taxon>
        <taxon>Bacteroidota</taxon>
        <taxon>Flavobacteriia</taxon>
        <taxon>Flavobacteriales</taxon>
        <taxon>Weeksellaceae</taxon>
        <taxon>Chryseobacterium group</taxon>
        <taxon>Kaistella</taxon>
    </lineage>
</organism>
<dbReference type="InterPro" id="IPR025827">
    <property type="entry name" value="Zn_ribbon_recom_dom"/>
</dbReference>
<dbReference type="Pfam" id="PF07508">
    <property type="entry name" value="Recombinase"/>
    <property type="match status" value="1"/>
</dbReference>
<dbReference type="PANTHER" id="PTHR30461">
    <property type="entry name" value="DNA-INVERTASE FROM LAMBDOID PROPHAGE"/>
    <property type="match status" value="1"/>
</dbReference>
<dbReference type="Gene3D" id="3.40.50.1390">
    <property type="entry name" value="Resolvase, N-terminal catalytic domain"/>
    <property type="match status" value="1"/>
</dbReference>
<dbReference type="Gene3D" id="3.90.1750.20">
    <property type="entry name" value="Putative Large Serine Recombinase, Chain B, Domain 2"/>
    <property type="match status" value="1"/>
</dbReference>
<dbReference type="PANTHER" id="PTHR30461:SF23">
    <property type="entry name" value="DNA RECOMBINASE-RELATED"/>
    <property type="match status" value="1"/>
</dbReference>
<dbReference type="PROSITE" id="PS51736">
    <property type="entry name" value="RECOMBINASES_3"/>
    <property type="match status" value="1"/>
</dbReference>
<accession>A0A3S4YKQ7</accession>
<evidence type="ECO:0000313" key="3">
    <source>
        <dbReference type="EMBL" id="VEI00358.1"/>
    </source>
</evidence>
<dbReference type="InterPro" id="IPR006119">
    <property type="entry name" value="Resolv_N"/>
</dbReference>
<dbReference type="SMART" id="SM00857">
    <property type="entry name" value="Resolvase"/>
    <property type="match status" value="1"/>
</dbReference>
<dbReference type="InterPro" id="IPR036162">
    <property type="entry name" value="Resolvase-like_N_sf"/>
</dbReference>
<evidence type="ECO:0000259" key="1">
    <source>
        <dbReference type="PROSITE" id="PS51736"/>
    </source>
</evidence>
<dbReference type="EMBL" id="LR134441">
    <property type="protein sequence ID" value="VEI00358.1"/>
    <property type="molecule type" value="Genomic_DNA"/>
</dbReference>
<evidence type="ECO:0000313" key="4">
    <source>
        <dbReference type="Proteomes" id="UP000270036"/>
    </source>
</evidence>
<protein>
    <submittedName>
        <fullName evidence="3">Resolvase, N terminal domain</fullName>
    </submittedName>
</protein>
<dbReference type="InterPro" id="IPR050639">
    <property type="entry name" value="SSR_resolvase"/>
</dbReference>
<dbReference type="GO" id="GO:0003677">
    <property type="term" value="F:DNA binding"/>
    <property type="evidence" value="ECO:0007669"/>
    <property type="project" value="InterPro"/>
</dbReference>
<dbReference type="AlphaFoldDB" id="A0A3S4YKQ7"/>
<gene>
    <name evidence="3" type="ORF">NCTC13489_02077</name>
</gene>
<dbReference type="Proteomes" id="UP000270036">
    <property type="component" value="Chromosome"/>
</dbReference>
<feature type="domain" description="Recombinase" evidence="2">
    <location>
        <begin position="155"/>
        <end position="281"/>
    </location>
</feature>
<evidence type="ECO:0000259" key="2">
    <source>
        <dbReference type="PROSITE" id="PS51737"/>
    </source>
</evidence>
<dbReference type="GO" id="GO:0000150">
    <property type="term" value="F:DNA strand exchange activity"/>
    <property type="evidence" value="ECO:0007669"/>
    <property type="project" value="InterPro"/>
</dbReference>
<dbReference type="PROSITE" id="PS51737">
    <property type="entry name" value="RECOMBINASE_DNA_BIND"/>
    <property type="match status" value="1"/>
</dbReference>
<dbReference type="KEGG" id="cant:NCTC13489_02077"/>
<dbReference type="RefSeq" id="WP_051803632.1">
    <property type="nucleotide sequence ID" value="NZ_FOIX01000001.1"/>
</dbReference>
<dbReference type="InterPro" id="IPR011109">
    <property type="entry name" value="DNA_bind_recombinase_dom"/>
</dbReference>
<dbReference type="Pfam" id="PF00239">
    <property type="entry name" value="Resolvase"/>
    <property type="match status" value="1"/>
</dbReference>
<dbReference type="CDD" id="cd00338">
    <property type="entry name" value="Ser_Recombinase"/>
    <property type="match status" value="1"/>
</dbReference>
<feature type="domain" description="Resolvase/invertase-type recombinase catalytic" evidence="1">
    <location>
        <begin position="1"/>
        <end position="148"/>
    </location>
</feature>
<dbReference type="SUPFAM" id="SSF53041">
    <property type="entry name" value="Resolvase-like"/>
    <property type="match status" value="1"/>
</dbReference>
<sequence>MLGIYARVSQEEDTDHSLKVQVDLGTKYAKEKNLEFLIYEDNGISGTLSIDQRPELLRLVSDINSGLINQVFAIEQSRLEREPIVWMTLFKLFQDTGTKLHFYNQGDFDFESDNNYLMSNFLSVANAFYVKTTKKKVKKALLYNVEQGKVHASPPYGYTKDDNKFLVVDEDEKPIVEYIFKQSLSGIGTNKIAELLNEKKVPTSYSKLPGEYKYLNKDTGVLTIRKKSDSKWAGKTIQGIIKNTFYKGKRYWQGQFYDVPAIISEEYWQRVNDNLIKNRNNSGKKVTHKYLLKGKITCARCGRNYTGLSRVNKNDHVYRCSSKRIKGHTCENGGINIDKIENVIWSYFFEKKEVLNLINSGSSSKNERILENENQIKLNKKRYNALISERDKLVNFITKGIVSENEAKKEVERIRKGIQETETELKILNQYSALIESSKELLVNSSEDFNNFSSTLTFVDKKEVINKYIKRIFLNLLDIKKRSFAIKIDFNFGIDSEKYYLSGDFITSITRKKIIQINGIVQNEICSLDEFNNLVLYTSNGIVAKPWMNFNNTIIPIINPFYPYGVPQDWNLENLIEFYQLNPEWLSPITGTNIYCMNENEFNYTWFVENYTLYKNKPLREWFIFLLSFDLKVEQHIIKKGIPISKRKIK</sequence>
<reference evidence="3 4" key="1">
    <citation type="submission" date="2018-12" db="EMBL/GenBank/DDBJ databases">
        <authorList>
            <consortium name="Pathogen Informatics"/>
        </authorList>
    </citation>
    <scope>NUCLEOTIDE SEQUENCE [LARGE SCALE GENOMIC DNA]</scope>
    <source>
        <strain evidence="3 4">NCTC13489</strain>
    </source>
</reference>
<dbReference type="OrthoDB" id="1094757at2"/>
<dbReference type="InterPro" id="IPR038109">
    <property type="entry name" value="DNA_bind_recomb_sf"/>
</dbReference>
<dbReference type="Pfam" id="PF13408">
    <property type="entry name" value="Zn_ribbon_recom"/>
    <property type="match status" value="1"/>
</dbReference>
<name>A0A3S4YKQ7_9FLAO</name>